<dbReference type="AlphaFoldDB" id="A0AAE9F0R4"/>
<feature type="region of interest" description="Disordered" evidence="1">
    <location>
        <begin position="106"/>
        <end position="146"/>
    </location>
</feature>
<reference evidence="2 3" key="1">
    <citation type="submission" date="2022-04" db="EMBL/GenBank/DDBJ databases">
        <title>Chromosome-level reference genomes for two strains of Caenorhabditis briggsae: an improved platform for comparative genomics.</title>
        <authorList>
            <person name="Stevens L."/>
            <person name="Andersen E."/>
        </authorList>
    </citation>
    <scope>NUCLEOTIDE SEQUENCE [LARGE SCALE GENOMIC DNA]</scope>
    <source>
        <strain evidence="2">VX34</strain>
        <tissue evidence="2">Whole-organism</tissue>
    </source>
</reference>
<gene>
    <name evidence="2" type="ORF">L5515_008311</name>
</gene>
<accession>A0AAE9F0R4</accession>
<protein>
    <submittedName>
        <fullName evidence="2">Uncharacterized protein</fullName>
    </submittedName>
</protein>
<feature type="region of interest" description="Disordered" evidence="1">
    <location>
        <begin position="163"/>
        <end position="240"/>
    </location>
</feature>
<feature type="compositionally biased region" description="Acidic residues" evidence="1">
    <location>
        <begin position="182"/>
        <end position="202"/>
    </location>
</feature>
<dbReference type="Proteomes" id="UP000829354">
    <property type="component" value="Chromosome V"/>
</dbReference>
<proteinExistence type="predicted"/>
<evidence type="ECO:0000313" key="2">
    <source>
        <dbReference type="EMBL" id="UMM35899.1"/>
    </source>
</evidence>
<dbReference type="EMBL" id="CP092624">
    <property type="protein sequence ID" value="UMM35899.1"/>
    <property type="molecule type" value="Genomic_DNA"/>
</dbReference>
<evidence type="ECO:0000256" key="1">
    <source>
        <dbReference type="SAM" id="MobiDB-lite"/>
    </source>
</evidence>
<organism evidence="2 3">
    <name type="scientific">Caenorhabditis briggsae</name>
    <dbReference type="NCBI Taxonomy" id="6238"/>
    <lineage>
        <taxon>Eukaryota</taxon>
        <taxon>Metazoa</taxon>
        <taxon>Ecdysozoa</taxon>
        <taxon>Nematoda</taxon>
        <taxon>Chromadorea</taxon>
        <taxon>Rhabditida</taxon>
        <taxon>Rhabditina</taxon>
        <taxon>Rhabditomorpha</taxon>
        <taxon>Rhabditoidea</taxon>
        <taxon>Rhabditidae</taxon>
        <taxon>Peloderinae</taxon>
        <taxon>Caenorhabditis</taxon>
    </lineage>
</organism>
<feature type="compositionally biased region" description="Acidic residues" evidence="1">
    <location>
        <begin position="163"/>
        <end position="175"/>
    </location>
</feature>
<keyword evidence="3" id="KW-1185">Reference proteome</keyword>
<evidence type="ECO:0000313" key="3">
    <source>
        <dbReference type="Proteomes" id="UP000829354"/>
    </source>
</evidence>
<sequence length="240" mass="27252">MGNSISRTRERVEINTRRVLRRFRRSSSREDLRPETLLPQLPDPEFSIPRTLPFVFNRSEHFNDVLVGNENSSVRRIRLPIRVPPPVCPRWSGSVLSNGLDRPFAPPPPDVFLDEGSLLPPPLLPRRRTNTTPPPPVPPRRSSLHQPSDQLYLSLQQQIAIDESSDEELSDDTSDGEFFYESSDETFSEMSSSDEEFYDEESVVSNENGLEHAIPEDLISISSEDEEVPEDPKPSTSNDN</sequence>
<name>A0AAE9F0R4_CAEBR</name>